<dbReference type="InterPro" id="IPR035926">
    <property type="entry name" value="NusB-like_sf"/>
</dbReference>
<keyword evidence="8" id="KW-1185">Reference proteome</keyword>
<keyword evidence="5" id="KW-0804">Transcription</keyword>
<dbReference type="InterPro" id="IPR011605">
    <property type="entry name" value="NusB_fam"/>
</dbReference>
<dbReference type="InterPro" id="IPR006027">
    <property type="entry name" value="NusB_RsmB_TIM44"/>
</dbReference>
<dbReference type="NCBIfam" id="TIGR01951">
    <property type="entry name" value="nusB"/>
    <property type="match status" value="1"/>
</dbReference>
<dbReference type="AlphaFoldDB" id="A0A1M5HNR7"/>
<dbReference type="Proteomes" id="UP000184532">
    <property type="component" value="Unassembled WGS sequence"/>
</dbReference>
<keyword evidence="4" id="KW-0805">Transcription regulation</keyword>
<accession>A0A1M5HNR7</accession>
<comment type="similarity">
    <text evidence="1">Belongs to the NusB family.</text>
</comment>
<organism evidence="7 8">
    <name type="scientific">Flagellimonas flava</name>
    <dbReference type="NCBI Taxonomy" id="570519"/>
    <lineage>
        <taxon>Bacteria</taxon>
        <taxon>Pseudomonadati</taxon>
        <taxon>Bacteroidota</taxon>
        <taxon>Flavobacteriia</taxon>
        <taxon>Flavobacteriales</taxon>
        <taxon>Flavobacteriaceae</taxon>
        <taxon>Flagellimonas</taxon>
    </lineage>
</organism>
<proteinExistence type="inferred from homology"/>
<evidence type="ECO:0000256" key="1">
    <source>
        <dbReference type="ARBA" id="ARBA00005952"/>
    </source>
</evidence>
<dbReference type="Gene3D" id="1.10.940.10">
    <property type="entry name" value="NusB-like"/>
    <property type="match status" value="1"/>
</dbReference>
<dbReference type="STRING" id="570519.SAMN04488116_0097"/>
<sequence length="315" mass="36547">MLTRRHIRVKVMQCIYALIQSKDDSLEKQEKFLKVSIENMYVLYLLILSLLIELQKLAEKHAAHASKKYLATEEDGYPDPSRFVNNKLLAQIGGNALLQKELSKRKLNNWYLNEEYIKIVYKEVVASDIYKAYMSSSENGYEEDKGVVIQLYRNIIAPNEKIYEYFEDDKLTWVDDIPIVNTFLVKRLKKASESSNDSFFLPSLLKDEQDMVYANDLLTKTLLNDAKWEKEIEGKTPNWDNDRIAEIDSIILKMAICELLNFPSIPEKVTLNEYLEIAKEYSTPKSSIFINGVLDKLAKEYKSTGQLQKMGRGLR</sequence>
<dbReference type="PANTHER" id="PTHR11078:SF3">
    <property type="entry name" value="ANTITERMINATION NUSB DOMAIN-CONTAINING PROTEIN"/>
    <property type="match status" value="1"/>
</dbReference>
<dbReference type="PANTHER" id="PTHR11078">
    <property type="entry name" value="N UTILIZATION SUBSTANCE PROTEIN B-RELATED"/>
    <property type="match status" value="1"/>
</dbReference>
<evidence type="ECO:0000256" key="2">
    <source>
        <dbReference type="ARBA" id="ARBA00022814"/>
    </source>
</evidence>
<evidence type="ECO:0000256" key="3">
    <source>
        <dbReference type="ARBA" id="ARBA00022884"/>
    </source>
</evidence>
<evidence type="ECO:0000256" key="5">
    <source>
        <dbReference type="ARBA" id="ARBA00023163"/>
    </source>
</evidence>
<gene>
    <name evidence="7" type="ORF">SAMN04488116_0097</name>
</gene>
<evidence type="ECO:0000313" key="7">
    <source>
        <dbReference type="EMBL" id="SHG17609.1"/>
    </source>
</evidence>
<dbReference type="RefSeq" id="WP_073175965.1">
    <property type="nucleotide sequence ID" value="NZ_FQWL01000001.1"/>
</dbReference>
<keyword evidence="2" id="KW-0889">Transcription antitermination</keyword>
<feature type="domain" description="NusB/RsmB/TIM44" evidence="6">
    <location>
        <begin position="206"/>
        <end position="299"/>
    </location>
</feature>
<evidence type="ECO:0000313" key="8">
    <source>
        <dbReference type="Proteomes" id="UP000184532"/>
    </source>
</evidence>
<reference evidence="8" key="1">
    <citation type="submission" date="2016-11" db="EMBL/GenBank/DDBJ databases">
        <authorList>
            <person name="Varghese N."/>
            <person name="Submissions S."/>
        </authorList>
    </citation>
    <scope>NUCLEOTIDE SEQUENCE [LARGE SCALE GENOMIC DNA]</scope>
    <source>
        <strain evidence="8">DSM 22638</strain>
    </source>
</reference>
<dbReference type="Pfam" id="PF01029">
    <property type="entry name" value="NusB"/>
    <property type="match status" value="1"/>
</dbReference>
<dbReference type="GO" id="GO:0031564">
    <property type="term" value="P:transcription antitermination"/>
    <property type="evidence" value="ECO:0007669"/>
    <property type="project" value="UniProtKB-KW"/>
</dbReference>
<evidence type="ECO:0000259" key="6">
    <source>
        <dbReference type="Pfam" id="PF01029"/>
    </source>
</evidence>
<dbReference type="EMBL" id="FQWL01000001">
    <property type="protein sequence ID" value="SHG17609.1"/>
    <property type="molecule type" value="Genomic_DNA"/>
</dbReference>
<dbReference type="SUPFAM" id="SSF48013">
    <property type="entry name" value="NusB-like"/>
    <property type="match status" value="1"/>
</dbReference>
<protein>
    <submittedName>
        <fullName evidence="7">NusB antitermination factor</fullName>
    </submittedName>
</protein>
<dbReference type="GO" id="GO:0005829">
    <property type="term" value="C:cytosol"/>
    <property type="evidence" value="ECO:0007669"/>
    <property type="project" value="TreeGrafter"/>
</dbReference>
<dbReference type="OrthoDB" id="9787568at2"/>
<keyword evidence="3" id="KW-0694">RNA-binding</keyword>
<name>A0A1M5HNR7_9FLAO</name>
<evidence type="ECO:0000256" key="4">
    <source>
        <dbReference type="ARBA" id="ARBA00023015"/>
    </source>
</evidence>
<dbReference type="GO" id="GO:0003723">
    <property type="term" value="F:RNA binding"/>
    <property type="evidence" value="ECO:0007669"/>
    <property type="project" value="UniProtKB-KW"/>
</dbReference>
<dbReference type="GO" id="GO:0006353">
    <property type="term" value="P:DNA-templated transcription termination"/>
    <property type="evidence" value="ECO:0007669"/>
    <property type="project" value="InterPro"/>
</dbReference>